<accession>A0AA35CLB3</accession>
<sequence>MPCWEMEALSGEEAQRRLLETGIAILPLGAVETHGPHLPLGTDNYLAAYVARRVAEALGAVVLPVMPYGQVWSLYGFPGTLSVDDRALAGILTGIGRSLRDLGVPIFAIVNAHLGNANAMREAARALEAEGGPLTFYFSHPGLNEAAERVRESPRFHGSLFHACELETSMMRYVAPERVDMAKAIREDPRVPPDFEYRPTRWRELTRTGVMGDATLATAEKGKVLVEHTIERIVAVLAGARARLRGPGEAQPSTRR</sequence>
<dbReference type="GO" id="GO:0016811">
    <property type="term" value="F:hydrolase activity, acting on carbon-nitrogen (but not peptide) bonds, in linear amides"/>
    <property type="evidence" value="ECO:0007669"/>
    <property type="project" value="TreeGrafter"/>
</dbReference>
<dbReference type="GO" id="GO:0009231">
    <property type="term" value="P:riboflavin biosynthetic process"/>
    <property type="evidence" value="ECO:0007669"/>
    <property type="project" value="TreeGrafter"/>
</dbReference>
<gene>
    <name evidence="6" type="ORF">caldi_06970</name>
</gene>
<dbReference type="PANTHER" id="PTHR35005:SF1">
    <property type="entry name" value="2-AMINO-5-FORMYLAMINO-6-RIBOSYLAMINOPYRIMIDIN-4(3H)-ONE 5'-MONOPHOSPHATE DEFORMYLASE"/>
    <property type="match status" value="1"/>
</dbReference>
<evidence type="ECO:0000256" key="5">
    <source>
        <dbReference type="ARBA" id="ARBA00024029"/>
    </source>
</evidence>
<dbReference type="RefSeq" id="WP_264843723.1">
    <property type="nucleotide sequence ID" value="NZ_AP025628.1"/>
</dbReference>
<evidence type="ECO:0000313" key="6">
    <source>
        <dbReference type="EMBL" id="BDG59607.1"/>
    </source>
</evidence>
<evidence type="ECO:0000256" key="2">
    <source>
        <dbReference type="ARBA" id="ARBA00022723"/>
    </source>
</evidence>
<dbReference type="GO" id="GO:0046872">
    <property type="term" value="F:metal ion binding"/>
    <property type="evidence" value="ECO:0007669"/>
    <property type="project" value="UniProtKB-KW"/>
</dbReference>
<keyword evidence="2" id="KW-0479">Metal-binding</keyword>
<reference evidence="6" key="1">
    <citation type="submission" date="2022-03" db="EMBL/GenBank/DDBJ databases">
        <title>Complete genome sequence of Caldinitratiruptor microaerophilus.</title>
        <authorList>
            <person name="Mukaiyama R."/>
            <person name="Nishiyama T."/>
            <person name="Ueda K."/>
        </authorList>
    </citation>
    <scope>NUCLEOTIDE SEQUENCE</scope>
    <source>
        <strain evidence="6">JCM 16183</strain>
    </source>
</reference>
<dbReference type="SUPFAM" id="SSF102215">
    <property type="entry name" value="Creatininase"/>
    <property type="match status" value="1"/>
</dbReference>
<dbReference type="KEGG" id="cmic:caldi_06970"/>
<organism evidence="6 7">
    <name type="scientific">Caldinitratiruptor microaerophilus</name>
    <dbReference type="NCBI Taxonomy" id="671077"/>
    <lineage>
        <taxon>Bacteria</taxon>
        <taxon>Bacillati</taxon>
        <taxon>Bacillota</taxon>
        <taxon>Clostridia</taxon>
        <taxon>Eubacteriales</taxon>
        <taxon>Symbiobacteriaceae</taxon>
        <taxon>Caldinitratiruptor</taxon>
    </lineage>
</organism>
<evidence type="ECO:0000256" key="3">
    <source>
        <dbReference type="ARBA" id="ARBA00022801"/>
    </source>
</evidence>
<dbReference type="AlphaFoldDB" id="A0AA35CLB3"/>
<dbReference type="EMBL" id="AP025628">
    <property type="protein sequence ID" value="BDG59607.1"/>
    <property type="molecule type" value="Genomic_DNA"/>
</dbReference>
<dbReference type="InterPro" id="IPR003785">
    <property type="entry name" value="Creatininase/forma_Hydrolase"/>
</dbReference>
<protein>
    <submittedName>
        <fullName evidence="6">Creatinine amidohydrolase</fullName>
    </submittedName>
</protein>
<comment type="similarity">
    <text evidence="5">Belongs to the creatininase superfamily.</text>
</comment>
<keyword evidence="4" id="KW-0862">Zinc</keyword>
<evidence type="ECO:0000313" key="7">
    <source>
        <dbReference type="Proteomes" id="UP001163687"/>
    </source>
</evidence>
<dbReference type="InterPro" id="IPR024087">
    <property type="entry name" value="Creatininase-like_sf"/>
</dbReference>
<evidence type="ECO:0000256" key="1">
    <source>
        <dbReference type="ARBA" id="ARBA00001947"/>
    </source>
</evidence>
<dbReference type="PANTHER" id="PTHR35005">
    <property type="entry name" value="3-DEHYDRO-SCYLLO-INOSOSE HYDROLASE"/>
    <property type="match status" value="1"/>
</dbReference>
<dbReference type="Pfam" id="PF02633">
    <property type="entry name" value="Creatininase"/>
    <property type="match status" value="1"/>
</dbReference>
<proteinExistence type="inferred from homology"/>
<comment type="cofactor">
    <cofactor evidence="1">
        <name>Zn(2+)</name>
        <dbReference type="ChEBI" id="CHEBI:29105"/>
    </cofactor>
</comment>
<evidence type="ECO:0000256" key="4">
    <source>
        <dbReference type="ARBA" id="ARBA00022833"/>
    </source>
</evidence>
<name>A0AA35CLB3_9FIRM</name>
<keyword evidence="7" id="KW-1185">Reference proteome</keyword>
<dbReference type="Gene3D" id="3.40.50.10310">
    <property type="entry name" value="Creatininase"/>
    <property type="match status" value="1"/>
</dbReference>
<dbReference type="Proteomes" id="UP001163687">
    <property type="component" value="Chromosome"/>
</dbReference>
<keyword evidence="3" id="KW-0378">Hydrolase</keyword>